<dbReference type="EMBL" id="CP076662">
    <property type="protein sequence ID" value="QWU87782.1"/>
    <property type="molecule type" value="Genomic_DNA"/>
</dbReference>
<evidence type="ECO:0008006" key="5">
    <source>
        <dbReference type="Google" id="ProtNLM"/>
    </source>
</evidence>
<organism evidence="3 4">
    <name type="scientific">Candidozyma haemuli</name>
    <dbReference type="NCBI Taxonomy" id="45357"/>
    <lineage>
        <taxon>Eukaryota</taxon>
        <taxon>Fungi</taxon>
        <taxon>Dikarya</taxon>
        <taxon>Ascomycota</taxon>
        <taxon>Saccharomycotina</taxon>
        <taxon>Pichiomycetes</taxon>
        <taxon>Metschnikowiaceae</taxon>
        <taxon>Candidozyma</taxon>
    </lineage>
</organism>
<evidence type="ECO:0000256" key="2">
    <source>
        <dbReference type="SAM" id="MobiDB-lite"/>
    </source>
</evidence>
<dbReference type="Proteomes" id="UP000825434">
    <property type="component" value="Chromosome 2"/>
</dbReference>
<keyword evidence="4" id="KW-1185">Reference proteome</keyword>
<dbReference type="SUPFAM" id="SSF48403">
    <property type="entry name" value="Ankyrin repeat"/>
    <property type="match status" value="1"/>
</dbReference>
<dbReference type="PROSITE" id="PS50088">
    <property type="entry name" value="ANK_REPEAT"/>
    <property type="match status" value="1"/>
</dbReference>
<sequence>MNKKNSNASSPPYSTHYMSSEDSPASGRASSQQSSYTSNFTTMSENEGASYKEQILECARRNNVELFTTIKQEVEPDQLASLLNSTTEMITNNSPLHIATSLGNWEFIDAVLDVEGVEIDPLNRDGDTPLHLAVKFAGDEPEYGYFIIDNLVDAGSDAKIVDRHGLKPVNYVRDNEKLRSLLESAEYGSMVPEVPEEPSDDEGSASDSD</sequence>
<name>A0ABX8I3U9_9ASCO</name>
<gene>
    <name evidence="3" type="ORF">CA3LBN_002047</name>
</gene>
<dbReference type="InterPro" id="IPR002110">
    <property type="entry name" value="Ankyrin_rpt"/>
</dbReference>
<proteinExistence type="predicted"/>
<dbReference type="Pfam" id="PF12796">
    <property type="entry name" value="Ank_2"/>
    <property type="match status" value="1"/>
</dbReference>
<evidence type="ECO:0000313" key="4">
    <source>
        <dbReference type="Proteomes" id="UP000825434"/>
    </source>
</evidence>
<evidence type="ECO:0000313" key="3">
    <source>
        <dbReference type="EMBL" id="QWU87782.1"/>
    </source>
</evidence>
<dbReference type="InterPro" id="IPR036770">
    <property type="entry name" value="Ankyrin_rpt-contain_sf"/>
</dbReference>
<keyword evidence="1" id="KW-0040">ANK repeat</keyword>
<dbReference type="Gene3D" id="1.25.40.20">
    <property type="entry name" value="Ankyrin repeat-containing domain"/>
    <property type="match status" value="1"/>
</dbReference>
<dbReference type="PROSITE" id="PS50297">
    <property type="entry name" value="ANK_REP_REGION"/>
    <property type="match status" value="1"/>
</dbReference>
<protein>
    <recommendedName>
        <fullName evidence="5">Ankyrin</fullName>
    </recommendedName>
</protein>
<feature type="region of interest" description="Disordered" evidence="2">
    <location>
        <begin position="1"/>
        <end position="43"/>
    </location>
</feature>
<accession>A0ABX8I3U9</accession>
<reference evidence="3 4" key="1">
    <citation type="submission" date="2021-06" db="EMBL/GenBank/DDBJ databases">
        <title>Candida outbreak in Lebanon.</title>
        <authorList>
            <person name="Finianos M."/>
        </authorList>
    </citation>
    <scope>NUCLEOTIDE SEQUENCE [LARGE SCALE GENOMIC DNA]</scope>
    <source>
        <strain evidence="3">CA3LBN</strain>
    </source>
</reference>
<evidence type="ECO:0000256" key="1">
    <source>
        <dbReference type="PROSITE-ProRule" id="PRU00023"/>
    </source>
</evidence>
<feature type="compositionally biased region" description="Acidic residues" evidence="2">
    <location>
        <begin position="194"/>
        <end position="209"/>
    </location>
</feature>
<feature type="region of interest" description="Disordered" evidence="2">
    <location>
        <begin position="184"/>
        <end position="209"/>
    </location>
</feature>
<feature type="repeat" description="ANK" evidence="1">
    <location>
        <begin position="125"/>
        <end position="163"/>
    </location>
</feature>